<dbReference type="InterPro" id="IPR050266">
    <property type="entry name" value="AB_hydrolase_sf"/>
</dbReference>
<dbReference type="InterPro" id="IPR029058">
    <property type="entry name" value="AB_hydrolase_fold"/>
</dbReference>
<protein>
    <submittedName>
        <fullName evidence="4">Alpha/beta fold hydrolase</fullName>
    </submittedName>
    <submittedName>
        <fullName evidence="3">Alpha/beta hydrolase</fullName>
    </submittedName>
</protein>
<dbReference type="GO" id="GO:0016020">
    <property type="term" value="C:membrane"/>
    <property type="evidence" value="ECO:0007669"/>
    <property type="project" value="TreeGrafter"/>
</dbReference>
<dbReference type="PANTHER" id="PTHR43798">
    <property type="entry name" value="MONOACYLGLYCEROL LIPASE"/>
    <property type="match status" value="1"/>
</dbReference>
<dbReference type="PRINTS" id="PR00111">
    <property type="entry name" value="ABHYDROLASE"/>
</dbReference>
<proteinExistence type="predicted"/>
<dbReference type="RefSeq" id="WP_066778201.1">
    <property type="nucleotide sequence ID" value="NZ_CBCSFE010000005.1"/>
</dbReference>
<name>A0A6A7JR41_9BACT</name>
<dbReference type="KEGG" id="chw:A2J15_002780"/>
<dbReference type="InterPro" id="IPR000073">
    <property type="entry name" value="AB_hydrolase_1"/>
</dbReference>
<dbReference type="Proteomes" id="UP000093205">
    <property type="component" value="Chromosome"/>
</dbReference>
<evidence type="ECO:0000259" key="2">
    <source>
        <dbReference type="Pfam" id="PF00561"/>
    </source>
</evidence>
<evidence type="ECO:0000313" key="3">
    <source>
        <dbReference type="EMBL" id="AXP08650.1"/>
    </source>
</evidence>
<dbReference type="Gene3D" id="3.40.50.1820">
    <property type="entry name" value="alpha/beta hydrolase"/>
    <property type="match status" value="1"/>
</dbReference>
<dbReference type="EMBL" id="CP031611">
    <property type="protein sequence ID" value="AXP08650.1"/>
    <property type="molecule type" value="Genomic_DNA"/>
</dbReference>
<sequence>MALTDLTYKNKNYQIAYEIIGDLCLPQILILHGWGANKELMKQSFAPCLKGFCQIYLDLAGFGNSSIAEVLNTQDYANIIELFLKNKKMNIRFFMGHSFGGKISTLLAKEDTILILLSSAGILHKKSFKIRLKIYIFKILKLCGLGKFYHYFASKDAANLNPIMYATFKKVVDEDFSEIFLKQKAKSIIFWGKDDQATPLYCGYQIHKLIKNSTFYPLEGDHFFFLKHSAFISQKLSSQGKIC</sequence>
<dbReference type="PANTHER" id="PTHR43798:SF31">
    <property type="entry name" value="AB HYDROLASE SUPERFAMILY PROTEIN YCLE"/>
    <property type="match status" value="1"/>
</dbReference>
<dbReference type="Pfam" id="PF00561">
    <property type="entry name" value="Abhydrolase_1"/>
    <property type="match status" value="1"/>
</dbReference>
<evidence type="ECO:0000313" key="4">
    <source>
        <dbReference type="EMBL" id="MPV90855.1"/>
    </source>
</evidence>
<dbReference type="GeneID" id="44004433"/>
<organism evidence="4">
    <name type="scientific">Campylobacter hepaticus</name>
    <dbReference type="NCBI Taxonomy" id="1813019"/>
    <lineage>
        <taxon>Bacteria</taxon>
        <taxon>Pseudomonadati</taxon>
        <taxon>Campylobacterota</taxon>
        <taxon>Epsilonproteobacteria</taxon>
        <taxon>Campylobacterales</taxon>
        <taxon>Campylobacteraceae</taxon>
        <taxon>Campylobacter</taxon>
    </lineage>
</organism>
<dbReference type="SUPFAM" id="SSF53474">
    <property type="entry name" value="alpha/beta-Hydrolases"/>
    <property type="match status" value="1"/>
</dbReference>
<dbReference type="GO" id="GO:0016787">
    <property type="term" value="F:hydrolase activity"/>
    <property type="evidence" value="ECO:0007669"/>
    <property type="project" value="UniProtKB-KW"/>
</dbReference>
<evidence type="ECO:0000313" key="5">
    <source>
        <dbReference type="Proteomes" id="UP000093205"/>
    </source>
</evidence>
<dbReference type="EMBL" id="WHMJ01000003">
    <property type="protein sequence ID" value="MPV90855.1"/>
    <property type="molecule type" value="Genomic_DNA"/>
</dbReference>
<dbReference type="AlphaFoldDB" id="A0A6A7JR41"/>
<feature type="domain" description="AB hydrolase-1" evidence="2">
    <location>
        <begin position="28"/>
        <end position="110"/>
    </location>
</feature>
<keyword evidence="1 4" id="KW-0378">Hydrolase</keyword>
<reference evidence="4" key="2">
    <citation type="journal article" date="2019" name="Front. Microbiol.">
        <title>Campylobacter hepaticus, the cause of Spotty Liver Disease in chickens: Transmission and routes of infection.</title>
        <authorList>
            <person name="Van T.H."/>
            <person name="Moore R.J."/>
            <person name="Phung C."/>
        </authorList>
    </citation>
    <scope>NUCLEOTIDE SEQUENCE</scope>
    <source>
        <strain evidence="4">QLD_2/QLD</strain>
    </source>
</reference>
<accession>A0A6A7JR41</accession>
<reference evidence="3 5" key="1">
    <citation type="submission" date="2018-08" db="EMBL/GenBank/DDBJ databases">
        <title>Survival mechanisms of Campylobacter hepaticus identified by genomic analysis and comparative transcriptomic analysis of in vivo and in vitro derived bacteria.</title>
        <authorList>
            <person name="Van T.T.H."/>
            <person name="Moore R.J."/>
        </authorList>
    </citation>
    <scope>NUCLEOTIDE SEQUENCE [LARGE SCALE GENOMIC DNA]</scope>
    <source>
        <strain evidence="3 5">HV10</strain>
    </source>
</reference>
<gene>
    <name evidence="3" type="ORF">A2J15_002780</name>
    <name evidence="4" type="ORF">GC022_01415</name>
</gene>
<keyword evidence="5" id="KW-1185">Reference proteome</keyword>
<evidence type="ECO:0000256" key="1">
    <source>
        <dbReference type="ARBA" id="ARBA00022801"/>
    </source>
</evidence>
<dbReference type="OrthoDB" id="9808398at2"/>